<gene>
    <name evidence="2" type="ORF">SDC9_175065</name>
</gene>
<reference evidence="2" key="1">
    <citation type="submission" date="2019-08" db="EMBL/GenBank/DDBJ databases">
        <authorList>
            <person name="Kucharzyk K."/>
            <person name="Murdoch R.W."/>
            <person name="Higgins S."/>
            <person name="Loffler F."/>
        </authorList>
    </citation>
    <scope>NUCLEOTIDE SEQUENCE</scope>
</reference>
<name>A0A645GL01_9ZZZZ</name>
<evidence type="ECO:0000313" key="2">
    <source>
        <dbReference type="EMBL" id="MPN27631.1"/>
    </source>
</evidence>
<protein>
    <submittedName>
        <fullName evidence="2">Uncharacterized protein</fullName>
    </submittedName>
</protein>
<feature type="region of interest" description="Disordered" evidence="1">
    <location>
        <begin position="53"/>
        <end position="77"/>
    </location>
</feature>
<proteinExistence type="predicted"/>
<dbReference type="AlphaFoldDB" id="A0A645GL01"/>
<comment type="caution">
    <text evidence="2">The sequence shown here is derived from an EMBL/GenBank/DDBJ whole genome shotgun (WGS) entry which is preliminary data.</text>
</comment>
<organism evidence="2">
    <name type="scientific">bioreactor metagenome</name>
    <dbReference type="NCBI Taxonomy" id="1076179"/>
    <lineage>
        <taxon>unclassified sequences</taxon>
        <taxon>metagenomes</taxon>
        <taxon>ecological metagenomes</taxon>
    </lineage>
</organism>
<accession>A0A645GL01</accession>
<dbReference type="EMBL" id="VSSQ01077615">
    <property type="protein sequence ID" value="MPN27631.1"/>
    <property type="molecule type" value="Genomic_DNA"/>
</dbReference>
<sequence>MHQRPAQPGADQHLAATRVTVTPRVLALVVDIEGVMGVLDQRHRQSARCQQADDLLDQRRLATAGPTGESDDFHSAL</sequence>
<evidence type="ECO:0000256" key="1">
    <source>
        <dbReference type="SAM" id="MobiDB-lite"/>
    </source>
</evidence>